<evidence type="ECO:0008006" key="5">
    <source>
        <dbReference type="Google" id="ProtNLM"/>
    </source>
</evidence>
<protein>
    <recommendedName>
        <fullName evidence="5">Tetratricopeptide repeat protein</fullName>
    </recommendedName>
</protein>
<evidence type="ECO:0000313" key="3">
    <source>
        <dbReference type="EMBL" id="BCD99097.1"/>
    </source>
</evidence>
<evidence type="ECO:0000256" key="1">
    <source>
        <dbReference type="PROSITE-ProRule" id="PRU00339"/>
    </source>
</evidence>
<proteinExistence type="predicted"/>
<feature type="signal peptide" evidence="2">
    <location>
        <begin position="1"/>
        <end position="21"/>
    </location>
</feature>
<keyword evidence="1" id="KW-0802">TPR repeat</keyword>
<dbReference type="AlphaFoldDB" id="A0AAN1WK69"/>
<dbReference type="PROSITE" id="PS51257">
    <property type="entry name" value="PROKAR_LIPOPROTEIN"/>
    <property type="match status" value="1"/>
</dbReference>
<gene>
    <name evidence="3" type="ORF">MARGE09_P3298</name>
</gene>
<dbReference type="PROSITE" id="PS50005">
    <property type="entry name" value="TPR"/>
    <property type="match status" value="1"/>
</dbReference>
<sequence length="963" mass="108134">MNIASSRMGLPLFRSSLIALAVCIAGAGCSSFKHQITDLGPTLADLPEAEIPVVLEPVAVVSREEIEAMYRSALSVAEDAELRHQIQIRLADIAMARNEDAQITSETGGVFFSDTIDMYDQLIQLQAAQAGVADERLLYRVSKAYALDARMGESDARLAALVAANPDSPFAAEAQFRRAELAFGQQEYRQAYDLYSAVVEFGEETPFFLNAVYMQGWSLFKQDRYHQSLVPFGTVMDKLLPPGIATGDLSDSQKSLLADTLKVMGFSFSYLDGPDTIAEFADTHGEREYQHLIYRQLGDLYLDKKRYRDAANTYSAFVSRYPESQFSPELTVKTIDVYLKGNFPKDVLPAKEAYVQRFGLTSAYWQNRTPEQRATYSATLETYLDEVSSYYHAEAQALVAANKKYRAGALKKAPDAAEPYFLKAAGFYGEILKTFPENTRKAELTFLMAEALHDAGNLNDAVTAYEQVAYEFLDEQRGATAGYAAILTLDRMLKEYEGTAQQTDEALLALQTHRINSAISFADYYPADERAVAVLTNAAERLYREGDKEQAIVVATRLTKWQPTQSLALQKTAWLVLAHSQFELEAYEPAEAAYRHLLTIVTETDKDRGQVLDRIAASMYKRAEKEIAVGAKSQGVNRLLSIALIAPQTELAVNGQYDAANYLIEMKDWTRAERVLIDFQQRFPSNKLAKTIPPKLAVIYQETQQWDKAAEQLVIMSSSDADPETRRSALYLSAELYHKSGNGPLAEKTYEDYIKRYPVPFDLALEARVQLMAMAEKRGSIRTQERWMNELIKVDAKAGANRNARSTYLAAQSASYFAGKDLKAFESIKLRAPIKKTLKAKRKAMDRTLKSYKTVIDYGVAEFATEANHRIGEVYANLYQELLDSERPKGLDELTMEQYEIMLEEQAYPFKGKAVDMLVINAERSWGGFYDKWVKQSFDALEELLPARYGKKESIVEVSKGVH</sequence>
<dbReference type="SUPFAM" id="SSF48452">
    <property type="entry name" value="TPR-like"/>
    <property type="match status" value="2"/>
</dbReference>
<keyword evidence="4" id="KW-1185">Reference proteome</keyword>
<dbReference type="Pfam" id="PF13174">
    <property type="entry name" value="TPR_6"/>
    <property type="match status" value="2"/>
</dbReference>
<keyword evidence="2" id="KW-0732">Signal</keyword>
<dbReference type="InterPro" id="IPR011990">
    <property type="entry name" value="TPR-like_helical_dom_sf"/>
</dbReference>
<dbReference type="Gene3D" id="1.25.40.10">
    <property type="entry name" value="Tetratricopeptide repeat domain"/>
    <property type="match status" value="4"/>
</dbReference>
<dbReference type="SMART" id="SM00028">
    <property type="entry name" value="TPR"/>
    <property type="match status" value="5"/>
</dbReference>
<dbReference type="KEGG" id="marq:MARGE09_P3298"/>
<accession>A0AAN1WK69</accession>
<feature type="repeat" description="TPR" evidence="1">
    <location>
        <begin position="291"/>
        <end position="324"/>
    </location>
</feature>
<feature type="chain" id="PRO_5043013800" description="Tetratricopeptide repeat protein" evidence="2">
    <location>
        <begin position="22"/>
        <end position="963"/>
    </location>
</feature>
<evidence type="ECO:0000256" key="2">
    <source>
        <dbReference type="SAM" id="SignalP"/>
    </source>
</evidence>
<dbReference type="InterPro" id="IPR019734">
    <property type="entry name" value="TPR_rpt"/>
</dbReference>
<reference evidence="3 4" key="1">
    <citation type="journal article" date="2022" name="IScience">
        <title>An ultrasensitive nanofiber-based assay for enzymatic hydrolysis and deep-sea microbial degradation of cellulose.</title>
        <authorList>
            <person name="Tsudome M."/>
            <person name="Tachioka M."/>
            <person name="Miyazaki M."/>
            <person name="Uchimura K."/>
            <person name="Tsuda M."/>
            <person name="Takaki Y."/>
            <person name="Deguchi S."/>
        </authorList>
    </citation>
    <scope>NUCLEOTIDE SEQUENCE [LARGE SCALE GENOMIC DNA]</scope>
    <source>
        <strain evidence="3 4">GE09</strain>
    </source>
</reference>
<dbReference type="EMBL" id="AP023086">
    <property type="protein sequence ID" value="BCD99097.1"/>
    <property type="molecule type" value="Genomic_DNA"/>
</dbReference>
<evidence type="ECO:0000313" key="4">
    <source>
        <dbReference type="Proteomes" id="UP001320119"/>
    </source>
</evidence>
<dbReference type="Proteomes" id="UP001320119">
    <property type="component" value="Chromosome"/>
</dbReference>
<name>A0AAN1WK69_9GAMM</name>
<organism evidence="3 4">
    <name type="scientific">Marinagarivorans cellulosilyticus</name>
    <dbReference type="NCBI Taxonomy" id="2721545"/>
    <lineage>
        <taxon>Bacteria</taxon>
        <taxon>Pseudomonadati</taxon>
        <taxon>Pseudomonadota</taxon>
        <taxon>Gammaproteobacteria</taxon>
        <taxon>Cellvibrionales</taxon>
        <taxon>Cellvibrionaceae</taxon>
        <taxon>Marinagarivorans</taxon>
    </lineage>
</organism>
<dbReference type="RefSeq" id="WP_236984023.1">
    <property type="nucleotide sequence ID" value="NZ_AP023086.1"/>
</dbReference>